<dbReference type="Pfam" id="PF12773">
    <property type="entry name" value="DZR"/>
    <property type="match status" value="1"/>
</dbReference>
<proteinExistence type="predicted"/>
<protein>
    <submittedName>
        <fullName evidence="2">Serine/threonine-protein phosphatase</fullName>
    </submittedName>
</protein>
<keyword evidence="3" id="KW-1185">Reference proteome</keyword>
<dbReference type="SMART" id="SM00332">
    <property type="entry name" value="PP2Cc"/>
    <property type="match status" value="1"/>
</dbReference>
<reference evidence="2 3" key="1">
    <citation type="submission" date="2023-03" db="EMBL/GenBank/DDBJ databases">
        <title>YIM 133296 draft genome.</title>
        <authorList>
            <person name="Xiong L."/>
        </authorList>
    </citation>
    <scope>NUCLEOTIDE SEQUENCE [LARGE SCALE GENOMIC DNA]</scope>
    <source>
        <strain evidence="2 3">YIM 133296</strain>
    </source>
</reference>
<dbReference type="SUPFAM" id="SSF81606">
    <property type="entry name" value="PP2C-like"/>
    <property type="match status" value="1"/>
</dbReference>
<evidence type="ECO:0000313" key="3">
    <source>
        <dbReference type="Proteomes" id="UP001528912"/>
    </source>
</evidence>
<dbReference type="Proteomes" id="UP001528912">
    <property type="component" value="Unassembled WGS sequence"/>
</dbReference>
<dbReference type="Pfam" id="PF13672">
    <property type="entry name" value="PP2C_2"/>
    <property type="match status" value="1"/>
</dbReference>
<dbReference type="PROSITE" id="PS51746">
    <property type="entry name" value="PPM_2"/>
    <property type="match status" value="1"/>
</dbReference>
<organism evidence="2 3">
    <name type="scientific">Luteipulveratus flavus</name>
    <dbReference type="NCBI Taxonomy" id="3031728"/>
    <lineage>
        <taxon>Bacteria</taxon>
        <taxon>Bacillati</taxon>
        <taxon>Actinomycetota</taxon>
        <taxon>Actinomycetes</taxon>
        <taxon>Micrococcales</taxon>
        <taxon>Dermacoccaceae</taxon>
        <taxon>Luteipulveratus</taxon>
    </lineage>
</organism>
<dbReference type="InterPro" id="IPR025874">
    <property type="entry name" value="DZR"/>
</dbReference>
<evidence type="ECO:0000259" key="1">
    <source>
        <dbReference type="PROSITE" id="PS51746"/>
    </source>
</evidence>
<accession>A0ABT6C865</accession>
<evidence type="ECO:0000313" key="2">
    <source>
        <dbReference type="EMBL" id="MDF8264477.1"/>
    </source>
</evidence>
<name>A0ABT6C865_9MICO</name>
<dbReference type="Gene3D" id="3.60.40.10">
    <property type="entry name" value="PPM-type phosphatase domain"/>
    <property type="match status" value="1"/>
</dbReference>
<dbReference type="SMART" id="SM00331">
    <property type="entry name" value="PP2C_SIG"/>
    <property type="match status" value="1"/>
</dbReference>
<dbReference type="RefSeq" id="WP_277191945.1">
    <property type="nucleotide sequence ID" value="NZ_JAROAV010000028.1"/>
</dbReference>
<feature type="domain" description="PPM-type phosphatase" evidence="1">
    <location>
        <begin position="94"/>
        <end position="348"/>
    </location>
</feature>
<sequence length="353" mass="36309">MSAATVLRCPGCGDETSAGDRFCEACGEQLVTALATDADATDPAAERAVASEQERAAGVCRSCGGVVGEDGYCQTCGTKAALARDHFDAEPAPWVAMTCDRGVRHRRNEDAGAVSADPEPSSRAVLVVCDGVSSSTDSDVASLAAATAAQQVLSAGRARGIGTPDSQTAAIVARLEAAADAAREAVVASTAADSPDPASCTFVAAVVEDGRIVAGSVGDSRAYWLPDRGEGVALTVDDSMAAELIARGVPREEAESGPQAHAITRWLGVDAPEHTPRTRTQDIDSDGWLLVCSDGLWNYCSEARDLAGLVRRTAAEHDGRPLATTAALVDWANAQGGRDNITVALARLTSGRT</sequence>
<dbReference type="InterPro" id="IPR036457">
    <property type="entry name" value="PPM-type-like_dom_sf"/>
</dbReference>
<dbReference type="CDD" id="cd00143">
    <property type="entry name" value="PP2Cc"/>
    <property type="match status" value="1"/>
</dbReference>
<dbReference type="InterPro" id="IPR001932">
    <property type="entry name" value="PPM-type_phosphatase-like_dom"/>
</dbReference>
<gene>
    <name evidence="2" type="ORF">P4R38_09495</name>
</gene>
<dbReference type="EMBL" id="JAROAV010000028">
    <property type="protein sequence ID" value="MDF8264477.1"/>
    <property type="molecule type" value="Genomic_DNA"/>
</dbReference>
<comment type="caution">
    <text evidence="2">The sequence shown here is derived from an EMBL/GenBank/DDBJ whole genome shotgun (WGS) entry which is preliminary data.</text>
</comment>